<accession>A0A219X568</accession>
<evidence type="ECO:0000256" key="1">
    <source>
        <dbReference type="ARBA" id="ARBA00023125"/>
    </source>
</evidence>
<dbReference type="InterPro" id="IPR001387">
    <property type="entry name" value="Cro/C1-type_HTH"/>
</dbReference>
<dbReference type="PROSITE" id="PS50943">
    <property type="entry name" value="HTH_CROC1"/>
    <property type="match status" value="1"/>
</dbReference>
<dbReference type="EMBL" id="NOWC01000027">
    <property type="protein sequence ID" value="OZS73045.1"/>
    <property type="molecule type" value="Genomic_DNA"/>
</dbReference>
<dbReference type="GO" id="GO:0003677">
    <property type="term" value="F:DNA binding"/>
    <property type="evidence" value="ECO:0007669"/>
    <property type="project" value="UniProtKB-KW"/>
</dbReference>
<dbReference type="AlphaFoldDB" id="A0A219X568"/>
<keyword evidence="1" id="KW-0238">DNA-binding</keyword>
<gene>
    <name evidence="2" type="ORF">CHI95_18810</name>
</gene>
<dbReference type="SMART" id="SM00530">
    <property type="entry name" value="HTH_XRE"/>
    <property type="match status" value="1"/>
</dbReference>
<dbReference type="PANTHER" id="PTHR46558">
    <property type="entry name" value="TRACRIPTIONAL REGULATORY PROTEIN-RELATED-RELATED"/>
    <property type="match status" value="1"/>
</dbReference>
<dbReference type="Pfam" id="PF01381">
    <property type="entry name" value="HTH_3"/>
    <property type="match status" value="1"/>
</dbReference>
<organism evidence="2 3">
    <name type="scientific">Providencia rettgeri</name>
    <dbReference type="NCBI Taxonomy" id="587"/>
    <lineage>
        <taxon>Bacteria</taxon>
        <taxon>Pseudomonadati</taxon>
        <taxon>Pseudomonadota</taxon>
        <taxon>Gammaproteobacteria</taxon>
        <taxon>Enterobacterales</taxon>
        <taxon>Morganellaceae</taxon>
        <taxon>Providencia</taxon>
    </lineage>
</organism>
<sequence>MKNYLTDNELDKMELIIGREISHLRKKKGLTGEQLGLLLGVSQQQVSRYERAETKLAISMLCTIVNLLDISLPNFFERIFSKMENDNQSFHQHSAFKLECHDLIY</sequence>
<dbReference type="Proteomes" id="UP000216001">
    <property type="component" value="Unassembled WGS sequence"/>
</dbReference>
<protein>
    <submittedName>
        <fullName evidence="2">XRE family transcriptional regulator</fullName>
    </submittedName>
</protein>
<dbReference type="PANTHER" id="PTHR46558:SF11">
    <property type="entry name" value="HTH-TYPE TRANSCRIPTIONAL REGULATOR XRE"/>
    <property type="match status" value="1"/>
</dbReference>
<reference evidence="2 3" key="1">
    <citation type="submission" date="2017-07" db="EMBL/GenBank/DDBJ databases">
        <title>blaIMP-27 on transferable plasmids in Proteus mirabilis and Providencia rettgeri.</title>
        <authorList>
            <person name="Potter R."/>
        </authorList>
    </citation>
    <scope>NUCLEOTIDE SEQUENCE [LARGE SCALE GENOMIC DNA]</scope>
    <source>
        <strain evidence="2 3">PR1</strain>
    </source>
</reference>
<dbReference type="InterPro" id="IPR010982">
    <property type="entry name" value="Lambda_DNA-bd_dom_sf"/>
</dbReference>
<dbReference type="KEGG" id="prg:RB151_P104549"/>
<dbReference type="SUPFAM" id="SSF47413">
    <property type="entry name" value="lambda repressor-like DNA-binding domains"/>
    <property type="match status" value="1"/>
</dbReference>
<dbReference type="CDD" id="cd00093">
    <property type="entry name" value="HTH_XRE"/>
    <property type="match status" value="1"/>
</dbReference>
<evidence type="ECO:0000313" key="2">
    <source>
        <dbReference type="EMBL" id="OZS73045.1"/>
    </source>
</evidence>
<proteinExistence type="predicted"/>
<evidence type="ECO:0000313" key="3">
    <source>
        <dbReference type="Proteomes" id="UP000216001"/>
    </source>
</evidence>
<comment type="caution">
    <text evidence="2">The sequence shown here is derived from an EMBL/GenBank/DDBJ whole genome shotgun (WGS) entry which is preliminary data.</text>
</comment>
<dbReference type="RefSeq" id="WP_081363995.1">
    <property type="nucleotide sequence ID" value="NZ_CP017672.1"/>
</dbReference>
<name>A0A219X568_PRORE</name>
<dbReference type="Gene3D" id="1.10.260.40">
    <property type="entry name" value="lambda repressor-like DNA-binding domains"/>
    <property type="match status" value="1"/>
</dbReference>